<accession>A0A170PMR4</accession>
<proteinExistence type="predicted"/>
<gene>
    <name evidence="1" type="ORF">MGWOODY_Smn2576</name>
</gene>
<name>A0A170PMR4_9ZZZZ</name>
<dbReference type="EMBL" id="CZQE01000013">
    <property type="protein sequence ID" value="CUS43156.1"/>
    <property type="molecule type" value="Genomic_DNA"/>
</dbReference>
<dbReference type="AlphaFoldDB" id="A0A170PMR4"/>
<protein>
    <submittedName>
        <fullName evidence="1">Uncharacterized protein</fullName>
    </submittedName>
</protein>
<evidence type="ECO:0000313" key="1">
    <source>
        <dbReference type="EMBL" id="CUS43156.1"/>
    </source>
</evidence>
<sequence length="106" mass="11663">MTSNYQRAYDAIEAFIAEHNSDSSDAWQELTPDADLGYTSEGWEAAATAIVNLFNDSLPDGGKIRVPVQAKRNALSKPLIEFQRYLAAKADEAGARATIRPMEMRA</sequence>
<organism evidence="1">
    <name type="scientific">hydrothermal vent metagenome</name>
    <dbReference type="NCBI Taxonomy" id="652676"/>
    <lineage>
        <taxon>unclassified sequences</taxon>
        <taxon>metagenomes</taxon>
        <taxon>ecological metagenomes</taxon>
    </lineage>
</organism>
<reference evidence="1" key="1">
    <citation type="submission" date="2015-10" db="EMBL/GenBank/DDBJ databases">
        <authorList>
            <person name="Gilbert D.G."/>
        </authorList>
    </citation>
    <scope>NUCLEOTIDE SEQUENCE</scope>
</reference>